<dbReference type="InterPro" id="IPR035994">
    <property type="entry name" value="Nucleoside_phosphorylase_sf"/>
</dbReference>
<evidence type="ECO:0000256" key="3">
    <source>
        <dbReference type="ARBA" id="ARBA00022605"/>
    </source>
</evidence>
<name>A0A238ZMG4_9FLAO</name>
<dbReference type="RefSeq" id="WP_089371675.1">
    <property type="nucleotide sequence ID" value="NZ_BMEP01000001.1"/>
</dbReference>
<proteinExistence type="predicted"/>
<dbReference type="NCBIfam" id="NF004079">
    <property type="entry name" value="PRK05584.1"/>
    <property type="match status" value="1"/>
</dbReference>
<dbReference type="AlphaFoldDB" id="A0A238ZMG4"/>
<dbReference type="GO" id="GO:0019284">
    <property type="term" value="P:L-methionine salvage from S-adenosylmethionine"/>
    <property type="evidence" value="ECO:0007669"/>
    <property type="project" value="TreeGrafter"/>
</dbReference>
<dbReference type="PANTHER" id="PTHR46832">
    <property type="entry name" value="5'-METHYLTHIOADENOSINE/S-ADENOSYLHOMOCYSTEINE NUCLEOSIDASE"/>
    <property type="match status" value="1"/>
</dbReference>
<protein>
    <recommendedName>
        <fullName evidence="2">adenosylhomocysteine nucleosidase</fullName>
        <ecNumber evidence="2">3.2.2.9</ecNumber>
    </recommendedName>
</protein>
<keyword evidence="4" id="KW-0378">Hydrolase</keyword>
<reference evidence="7 8" key="1">
    <citation type="submission" date="2017-06" db="EMBL/GenBank/DDBJ databases">
        <authorList>
            <person name="Kim H.J."/>
            <person name="Triplett B.A."/>
        </authorList>
    </citation>
    <scope>NUCLEOTIDE SEQUENCE [LARGE SCALE GENOMIC DNA]</scope>
    <source>
        <strain evidence="7 8">DSM 25597</strain>
    </source>
</reference>
<dbReference type="OrthoDB" id="9792278at2"/>
<dbReference type="GO" id="GO:0019509">
    <property type="term" value="P:L-methionine salvage from methylthioadenosine"/>
    <property type="evidence" value="ECO:0007669"/>
    <property type="project" value="UniProtKB-UniPathway"/>
</dbReference>
<evidence type="ECO:0000256" key="2">
    <source>
        <dbReference type="ARBA" id="ARBA00011974"/>
    </source>
</evidence>
<dbReference type="CDD" id="cd09008">
    <property type="entry name" value="MTAN"/>
    <property type="match status" value="1"/>
</dbReference>
<dbReference type="GO" id="GO:0009164">
    <property type="term" value="P:nucleoside catabolic process"/>
    <property type="evidence" value="ECO:0007669"/>
    <property type="project" value="InterPro"/>
</dbReference>
<dbReference type="InterPro" id="IPR010049">
    <property type="entry name" value="MTA_SAH_Nsdase"/>
</dbReference>
<dbReference type="Gene3D" id="3.40.50.1580">
    <property type="entry name" value="Nucleoside phosphorylase domain"/>
    <property type="match status" value="1"/>
</dbReference>
<evidence type="ECO:0000313" key="8">
    <source>
        <dbReference type="Proteomes" id="UP000198379"/>
    </source>
</evidence>
<dbReference type="EMBL" id="FZNY01000003">
    <property type="protein sequence ID" value="SNR84520.1"/>
    <property type="molecule type" value="Genomic_DNA"/>
</dbReference>
<comment type="pathway">
    <text evidence="1">Amino-acid biosynthesis; L-methionine biosynthesis via salvage pathway; S-methyl-5-thio-alpha-D-ribose 1-phosphate from S-methyl-5'-thioadenosine (hydrolase route): step 1/2.</text>
</comment>
<dbReference type="Proteomes" id="UP000198379">
    <property type="component" value="Unassembled WGS sequence"/>
</dbReference>
<keyword evidence="8" id="KW-1185">Reference proteome</keyword>
<evidence type="ECO:0000256" key="1">
    <source>
        <dbReference type="ARBA" id="ARBA00004945"/>
    </source>
</evidence>
<feature type="domain" description="Nucleoside phosphorylase" evidence="6">
    <location>
        <begin position="2"/>
        <end position="245"/>
    </location>
</feature>
<accession>A0A238ZMG4</accession>
<evidence type="ECO:0000256" key="5">
    <source>
        <dbReference type="ARBA" id="ARBA00023167"/>
    </source>
</evidence>
<dbReference type="SUPFAM" id="SSF53167">
    <property type="entry name" value="Purine and uridine phosphorylases"/>
    <property type="match status" value="1"/>
</dbReference>
<evidence type="ECO:0000256" key="4">
    <source>
        <dbReference type="ARBA" id="ARBA00022801"/>
    </source>
</evidence>
<keyword evidence="3" id="KW-0028">Amino-acid biosynthesis</keyword>
<dbReference type="GO" id="GO:0005829">
    <property type="term" value="C:cytosol"/>
    <property type="evidence" value="ECO:0007669"/>
    <property type="project" value="TreeGrafter"/>
</dbReference>
<dbReference type="EC" id="3.2.2.9" evidence="2"/>
<sequence>MIGIMSAMQEEIQALLNHLEHTEEYTKGKRTYYKGTLFGKEAVLVFSRWGKVASATTATQLINDFDVNELIFTGVAGGIHPDMNIGDIVIGKQLVQHDMNASPLYGLFEIPLLHKTFFDTHPEKREQLTNACQQFIDTYTNVISEKEARSLDIMNPKVVIGDIASGDQFISKASQVQFITTHLESVVCAEMEGAAVAQVCYEYEVPFSIIRIISDKANSEAPIDFPLFVTQIASKYAFEIFKNYLQ</sequence>
<dbReference type="PANTHER" id="PTHR46832:SF1">
    <property type="entry name" value="5'-METHYLTHIOADENOSINE_S-ADENOSYLHOMOCYSTEINE NUCLEOSIDASE"/>
    <property type="match status" value="1"/>
</dbReference>
<evidence type="ECO:0000259" key="6">
    <source>
        <dbReference type="Pfam" id="PF01048"/>
    </source>
</evidence>
<keyword evidence="5" id="KW-0486">Methionine biosynthesis</keyword>
<dbReference type="InterPro" id="IPR000845">
    <property type="entry name" value="Nucleoside_phosphorylase_d"/>
</dbReference>
<dbReference type="GO" id="GO:0008782">
    <property type="term" value="F:adenosylhomocysteine nucleosidase activity"/>
    <property type="evidence" value="ECO:0007669"/>
    <property type="project" value="UniProtKB-EC"/>
</dbReference>
<dbReference type="NCBIfam" id="TIGR01704">
    <property type="entry name" value="MTA_SAH-Nsdase"/>
    <property type="match status" value="1"/>
</dbReference>
<dbReference type="GO" id="GO:0008930">
    <property type="term" value="F:methylthioadenosine nucleosidase activity"/>
    <property type="evidence" value="ECO:0007669"/>
    <property type="project" value="InterPro"/>
</dbReference>
<gene>
    <name evidence="7" type="ORF">SAMN06265376_103357</name>
</gene>
<organism evidence="7 8">
    <name type="scientific">Dokdonia pacifica</name>
    <dbReference type="NCBI Taxonomy" id="1627892"/>
    <lineage>
        <taxon>Bacteria</taxon>
        <taxon>Pseudomonadati</taxon>
        <taxon>Bacteroidota</taxon>
        <taxon>Flavobacteriia</taxon>
        <taxon>Flavobacteriales</taxon>
        <taxon>Flavobacteriaceae</taxon>
        <taxon>Dokdonia</taxon>
    </lineage>
</organism>
<evidence type="ECO:0000313" key="7">
    <source>
        <dbReference type="EMBL" id="SNR84520.1"/>
    </source>
</evidence>
<dbReference type="Pfam" id="PF01048">
    <property type="entry name" value="PNP_UDP_1"/>
    <property type="match status" value="1"/>
</dbReference>
<dbReference type="UniPathway" id="UPA00904">
    <property type="reaction ID" value="UER00871"/>
</dbReference>